<comment type="catalytic activity">
    <reaction evidence="12 13">
        <text>(S)-2,3,4,5-tetrahydrodipicolinate + NAD(+) + H2O = (2S,4S)-4-hydroxy-2,3,4,5-tetrahydrodipicolinate + NADH + H(+)</text>
        <dbReference type="Rhea" id="RHEA:35323"/>
        <dbReference type="ChEBI" id="CHEBI:15377"/>
        <dbReference type="ChEBI" id="CHEBI:15378"/>
        <dbReference type="ChEBI" id="CHEBI:16845"/>
        <dbReference type="ChEBI" id="CHEBI:57540"/>
        <dbReference type="ChEBI" id="CHEBI:57945"/>
        <dbReference type="ChEBI" id="CHEBI:67139"/>
        <dbReference type="EC" id="1.17.1.8"/>
    </reaction>
</comment>
<evidence type="ECO:0000259" key="14">
    <source>
        <dbReference type="Pfam" id="PF01113"/>
    </source>
</evidence>
<feature type="binding site" evidence="13">
    <location>
        <begin position="94"/>
        <end position="96"/>
    </location>
    <ligand>
        <name>NAD(+)</name>
        <dbReference type="ChEBI" id="CHEBI:57540"/>
    </ligand>
</feature>
<evidence type="ECO:0000256" key="3">
    <source>
        <dbReference type="ARBA" id="ARBA00022605"/>
    </source>
</evidence>
<evidence type="ECO:0000256" key="1">
    <source>
        <dbReference type="ARBA" id="ARBA00006642"/>
    </source>
</evidence>
<dbReference type="GO" id="GO:0019877">
    <property type="term" value="P:diaminopimelate biosynthetic process"/>
    <property type="evidence" value="ECO:0007669"/>
    <property type="project" value="UniProtKB-UniRule"/>
</dbReference>
<keyword evidence="2 13" id="KW-0963">Cytoplasm</keyword>
<evidence type="ECO:0000256" key="9">
    <source>
        <dbReference type="ARBA" id="ARBA00037922"/>
    </source>
</evidence>
<dbReference type="RefSeq" id="WP_086434019.1">
    <property type="nucleotide sequence ID" value="NZ_FXWH01000001.1"/>
</dbReference>
<evidence type="ECO:0000313" key="17">
    <source>
        <dbReference type="Proteomes" id="UP000194450"/>
    </source>
</evidence>
<dbReference type="PROSITE" id="PS01298">
    <property type="entry name" value="DAPB"/>
    <property type="match status" value="1"/>
</dbReference>
<comment type="similarity">
    <text evidence="1 13">Belongs to the DapB family.</text>
</comment>
<dbReference type="PANTHER" id="PTHR20836">
    <property type="entry name" value="DIHYDRODIPICOLINATE REDUCTASE"/>
    <property type="match status" value="1"/>
</dbReference>
<evidence type="ECO:0000256" key="7">
    <source>
        <dbReference type="ARBA" id="ARBA00023027"/>
    </source>
</evidence>
<dbReference type="EC" id="1.17.1.8" evidence="10 13"/>
<comment type="pathway">
    <text evidence="9 13">Amino-acid biosynthesis; L-lysine biosynthesis via DAP pathway; (S)-tetrahydrodipicolinate from L-aspartate: step 4/4.</text>
</comment>
<dbReference type="Gene3D" id="3.40.50.720">
    <property type="entry name" value="NAD(P)-binding Rossmann-like Domain"/>
    <property type="match status" value="1"/>
</dbReference>
<dbReference type="HAMAP" id="MF_00102">
    <property type="entry name" value="DapB"/>
    <property type="match status" value="1"/>
</dbReference>
<organism evidence="16 17">
    <name type="scientific">Pseudidiomarina planktonica</name>
    <dbReference type="NCBI Taxonomy" id="1323738"/>
    <lineage>
        <taxon>Bacteria</taxon>
        <taxon>Pseudomonadati</taxon>
        <taxon>Pseudomonadota</taxon>
        <taxon>Gammaproteobacteria</taxon>
        <taxon>Alteromonadales</taxon>
        <taxon>Idiomarinaceae</taxon>
        <taxon>Pseudidiomarina</taxon>
    </lineage>
</organism>
<comment type="catalytic activity">
    <reaction evidence="11 13">
        <text>(S)-2,3,4,5-tetrahydrodipicolinate + NADP(+) + H2O = (2S,4S)-4-hydroxy-2,3,4,5-tetrahydrodipicolinate + NADPH + H(+)</text>
        <dbReference type="Rhea" id="RHEA:35331"/>
        <dbReference type="ChEBI" id="CHEBI:15377"/>
        <dbReference type="ChEBI" id="CHEBI:15378"/>
        <dbReference type="ChEBI" id="CHEBI:16845"/>
        <dbReference type="ChEBI" id="CHEBI:57783"/>
        <dbReference type="ChEBI" id="CHEBI:58349"/>
        <dbReference type="ChEBI" id="CHEBI:67139"/>
        <dbReference type="EC" id="1.17.1.8"/>
    </reaction>
</comment>
<keyword evidence="3 13" id="KW-0028">Amino-acid biosynthesis</keyword>
<dbReference type="GO" id="GO:0050661">
    <property type="term" value="F:NADP binding"/>
    <property type="evidence" value="ECO:0007669"/>
    <property type="project" value="UniProtKB-UniRule"/>
</dbReference>
<evidence type="ECO:0000259" key="15">
    <source>
        <dbReference type="Pfam" id="PF05173"/>
    </source>
</evidence>
<keyword evidence="6 13" id="KW-0560">Oxidoreductase</keyword>
<dbReference type="SUPFAM" id="SSF55347">
    <property type="entry name" value="Glyceraldehyde-3-phosphate dehydrogenase-like, C-terminal domain"/>
    <property type="match status" value="1"/>
</dbReference>
<dbReference type="InterPro" id="IPR022663">
    <property type="entry name" value="DapB_C"/>
</dbReference>
<sequence>MTVTVAVLGASGRMGQEVITAIASNSQVECTAAVVRDSSSAVGEPVAGGSGLVYSTLADAVKARPQVFIDFSLPTALSDNLQAARDAGAAIVVCTTGLSTEQQQELQQAGEQQRVLYAANTSVGVNLLAELVQLASGVLAQADIEITEAHHRHKRDAPSGTALLLGEAVAQGRQQQLADVSAGIRGDGLRGDGEIGFASIRAADIIGEHTVLLAHPGERLELTHRVSNRNIFAKGALQAAQWLVEQETGYYQMRDMLNLQQLLSKLA</sequence>
<dbReference type="PANTHER" id="PTHR20836:SF0">
    <property type="entry name" value="4-HYDROXY-TETRAHYDRODIPICOLINATE REDUCTASE 1, CHLOROPLASTIC-RELATED"/>
    <property type="match status" value="1"/>
</dbReference>
<dbReference type="CDD" id="cd02274">
    <property type="entry name" value="DHDPR_N"/>
    <property type="match status" value="1"/>
</dbReference>
<feature type="binding site" evidence="13">
    <location>
        <position position="151"/>
    </location>
    <ligand>
        <name>(S)-2,3,4,5-tetrahydrodipicolinate</name>
        <dbReference type="ChEBI" id="CHEBI:16845"/>
    </ligand>
</feature>
<keyword evidence="4 13" id="KW-0521">NADP</keyword>
<gene>
    <name evidence="13" type="primary">dapB</name>
    <name evidence="16" type="ORF">SAMN06297229_0874</name>
</gene>
<dbReference type="SUPFAM" id="SSF51735">
    <property type="entry name" value="NAD(P)-binding Rossmann-fold domains"/>
    <property type="match status" value="1"/>
</dbReference>
<dbReference type="Gene3D" id="3.30.360.10">
    <property type="entry name" value="Dihydrodipicolinate Reductase, domain 2"/>
    <property type="match status" value="1"/>
</dbReference>
<feature type="domain" description="Dihydrodipicolinate reductase N-terminal" evidence="14">
    <location>
        <begin position="4"/>
        <end position="120"/>
    </location>
</feature>
<evidence type="ECO:0000256" key="13">
    <source>
        <dbReference type="HAMAP-Rule" id="MF_00102"/>
    </source>
</evidence>
<comment type="caution">
    <text evidence="13">Was originally thought to be a dihydrodipicolinate reductase (DHDPR), catalyzing the conversion of dihydrodipicolinate to tetrahydrodipicolinate. However, it was shown in E.coli that the substrate of the enzymatic reaction is not dihydrodipicolinate (DHDP) but in fact (2S,4S)-4-hydroxy-2,3,4,5-tetrahydrodipicolinic acid (HTPA), the product released by the DapA-catalyzed reaction.</text>
</comment>
<evidence type="ECO:0000256" key="6">
    <source>
        <dbReference type="ARBA" id="ARBA00023002"/>
    </source>
</evidence>
<evidence type="ECO:0000256" key="12">
    <source>
        <dbReference type="ARBA" id="ARBA00049396"/>
    </source>
</evidence>
<dbReference type="FunFam" id="3.30.360.10:FF:000009">
    <property type="entry name" value="4-hydroxy-tetrahydrodipicolinate reductase"/>
    <property type="match status" value="1"/>
</dbReference>
<feature type="domain" description="Dihydrodipicolinate reductase C-terminal" evidence="15">
    <location>
        <begin position="124"/>
        <end position="257"/>
    </location>
</feature>
<evidence type="ECO:0000256" key="11">
    <source>
        <dbReference type="ARBA" id="ARBA00049080"/>
    </source>
</evidence>
<dbReference type="InterPro" id="IPR022664">
    <property type="entry name" value="DapB_N_CS"/>
</dbReference>
<dbReference type="OrthoDB" id="9790352at2"/>
<comment type="function">
    <text evidence="13">Catalyzes the conversion of 4-hydroxy-tetrahydrodipicolinate (HTPA) to tetrahydrodipicolinate.</text>
</comment>
<comment type="subunit">
    <text evidence="13">Homotetramer.</text>
</comment>
<dbReference type="PIRSF" id="PIRSF000161">
    <property type="entry name" value="DHPR"/>
    <property type="match status" value="1"/>
</dbReference>
<keyword evidence="5 13" id="KW-0220">Diaminopimelate biosynthesis</keyword>
<dbReference type="GO" id="GO:0008839">
    <property type="term" value="F:4-hydroxy-tetrahydrodipicolinate reductase"/>
    <property type="evidence" value="ECO:0007669"/>
    <property type="project" value="UniProtKB-UniRule"/>
</dbReference>
<accession>A0A1Y6ETN7</accession>
<evidence type="ECO:0000256" key="2">
    <source>
        <dbReference type="ARBA" id="ARBA00022490"/>
    </source>
</evidence>
<dbReference type="InterPro" id="IPR000846">
    <property type="entry name" value="DapB_N"/>
</dbReference>
<dbReference type="GO" id="GO:0016726">
    <property type="term" value="F:oxidoreductase activity, acting on CH or CH2 groups, NAD or NADP as acceptor"/>
    <property type="evidence" value="ECO:0007669"/>
    <property type="project" value="UniProtKB-UniRule"/>
</dbReference>
<evidence type="ECO:0000256" key="5">
    <source>
        <dbReference type="ARBA" id="ARBA00022915"/>
    </source>
</evidence>
<protein>
    <recommendedName>
        <fullName evidence="10 13">4-hydroxy-tetrahydrodipicolinate reductase</fullName>
        <shortName evidence="13">HTPA reductase</shortName>
        <ecNumber evidence="10 13">1.17.1.8</ecNumber>
    </recommendedName>
</protein>
<keyword evidence="17" id="KW-1185">Reference proteome</keyword>
<keyword evidence="7 13" id="KW-0520">NAD</keyword>
<evidence type="ECO:0000256" key="4">
    <source>
        <dbReference type="ARBA" id="ARBA00022857"/>
    </source>
</evidence>
<dbReference type="InterPro" id="IPR023940">
    <property type="entry name" value="DHDPR_bac"/>
</dbReference>
<feature type="active site" description="Proton donor/acceptor" evidence="13">
    <location>
        <position position="150"/>
    </location>
</feature>
<comment type="subcellular location">
    <subcellularLocation>
        <location evidence="13">Cytoplasm</location>
    </subcellularLocation>
</comment>
<dbReference type="UniPathway" id="UPA00034">
    <property type="reaction ID" value="UER00018"/>
</dbReference>
<dbReference type="InterPro" id="IPR036291">
    <property type="entry name" value="NAD(P)-bd_dom_sf"/>
</dbReference>
<dbReference type="NCBIfam" id="TIGR00036">
    <property type="entry name" value="dapB"/>
    <property type="match status" value="1"/>
</dbReference>
<proteinExistence type="inferred from homology"/>
<reference evidence="17" key="1">
    <citation type="submission" date="2017-04" db="EMBL/GenBank/DDBJ databases">
        <authorList>
            <person name="Varghese N."/>
            <person name="Submissions S."/>
        </authorList>
    </citation>
    <scope>NUCLEOTIDE SEQUENCE [LARGE SCALE GENOMIC DNA]</scope>
</reference>
<feature type="active site" description="Proton donor" evidence="13">
    <location>
        <position position="154"/>
    </location>
</feature>
<dbReference type="Pfam" id="PF05173">
    <property type="entry name" value="DapB_C"/>
    <property type="match status" value="1"/>
</dbReference>
<evidence type="ECO:0000256" key="10">
    <source>
        <dbReference type="ARBA" id="ARBA00038983"/>
    </source>
</evidence>
<evidence type="ECO:0000313" key="16">
    <source>
        <dbReference type="EMBL" id="SMQ63543.1"/>
    </source>
</evidence>
<dbReference type="Pfam" id="PF01113">
    <property type="entry name" value="DapB_N"/>
    <property type="match status" value="1"/>
</dbReference>
<dbReference type="EMBL" id="FXWH01000001">
    <property type="protein sequence ID" value="SMQ63543.1"/>
    <property type="molecule type" value="Genomic_DNA"/>
</dbReference>
<comment type="caution">
    <text evidence="13">Lacks conserved residue(s) required for the propagation of feature annotation.</text>
</comment>
<feature type="binding site" evidence="13">
    <location>
        <begin position="9"/>
        <end position="14"/>
    </location>
    <ligand>
        <name>NAD(+)</name>
        <dbReference type="ChEBI" id="CHEBI:57540"/>
    </ligand>
</feature>
<feature type="binding site" evidence="13">
    <location>
        <begin position="160"/>
        <end position="161"/>
    </location>
    <ligand>
        <name>(S)-2,3,4,5-tetrahydrodipicolinate</name>
        <dbReference type="ChEBI" id="CHEBI:16845"/>
    </ligand>
</feature>
<keyword evidence="8 13" id="KW-0457">Lysine biosynthesis</keyword>
<dbReference type="AlphaFoldDB" id="A0A1Y6ETN7"/>
<dbReference type="GO" id="GO:0009089">
    <property type="term" value="P:lysine biosynthetic process via diaminopimelate"/>
    <property type="evidence" value="ECO:0007669"/>
    <property type="project" value="UniProtKB-UniRule"/>
</dbReference>
<dbReference type="GO" id="GO:0005829">
    <property type="term" value="C:cytosol"/>
    <property type="evidence" value="ECO:0007669"/>
    <property type="project" value="TreeGrafter"/>
</dbReference>
<evidence type="ECO:0000256" key="8">
    <source>
        <dbReference type="ARBA" id="ARBA00023154"/>
    </source>
</evidence>
<dbReference type="GO" id="GO:0051287">
    <property type="term" value="F:NAD binding"/>
    <property type="evidence" value="ECO:0007669"/>
    <property type="project" value="UniProtKB-UniRule"/>
</dbReference>
<dbReference type="Proteomes" id="UP000194450">
    <property type="component" value="Unassembled WGS sequence"/>
</dbReference>
<feature type="binding site" evidence="13">
    <location>
        <begin position="118"/>
        <end position="121"/>
    </location>
    <ligand>
        <name>NAD(+)</name>
        <dbReference type="ChEBI" id="CHEBI:57540"/>
    </ligand>
</feature>
<name>A0A1Y6ETN7_9GAMM</name>